<name>A0A7Y0HUB1_9BIFI</name>
<dbReference type="Proteomes" id="UP000529710">
    <property type="component" value="Unassembled WGS sequence"/>
</dbReference>
<gene>
    <name evidence="1" type="ORF">G1C98_0692</name>
</gene>
<accession>A0A7Y0HUB1</accession>
<keyword evidence="2" id="KW-1185">Reference proteome</keyword>
<evidence type="ECO:0000313" key="2">
    <source>
        <dbReference type="Proteomes" id="UP000529710"/>
    </source>
</evidence>
<dbReference type="AlphaFoldDB" id="A0A7Y0HUB1"/>
<sequence length="188" mass="21131">MNAFRQLGYIRLPVEPSELLEAHGIQTLAYQSAYDSLSTDGLMALCKSPSGISFTLTVNGHDFRFVACNLQEPPGRVRFTKLHEAGHLLRGHLQDSELAEIEANFWAKYAIAPPVLVEELGLTTAEEIVRQFGTSAQCASNILQQHLNWLRHRQEDKAIDNSILELYHRGLLLKQREEEPANLAQIAQ</sequence>
<comment type="caution">
    <text evidence="1">The sequence shown here is derived from an EMBL/GenBank/DDBJ whole genome shotgun (WGS) entry which is preliminary data.</text>
</comment>
<reference evidence="1 2" key="1">
    <citation type="submission" date="2020-02" db="EMBL/GenBank/DDBJ databases">
        <title>Characterization of phylogenetic diversity of novel bifidobacterial species isolated in Czech ZOOs.</title>
        <authorList>
            <person name="Lugli G.A."/>
            <person name="Vera N.B."/>
            <person name="Ventura M."/>
        </authorList>
    </citation>
    <scope>NUCLEOTIDE SEQUENCE [LARGE SCALE GENOMIC DNA]</scope>
    <source>
        <strain evidence="1 2">DSM 109960</strain>
    </source>
</reference>
<organism evidence="1 2">
    <name type="scientific">Bifidobacterium erythrocebi</name>
    <dbReference type="NCBI Taxonomy" id="2675325"/>
    <lineage>
        <taxon>Bacteria</taxon>
        <taxon>Bacillati</taxon>
        <taxon>Actinomycetota</taxon>
        <taxon>Actinomycetes</taxon>
        <taxon>Bifidobacteriales</taxon>
        <taxon>Bifidobacteriaceae</taxon>
        <taxon>Bifidobacterium</taxon>
    </lineage>
</organism>
<dbReference type="EMBL" id="JAAIIF010000008">
    <property type="protein sequence ID" value="NMM95956.1"/>
    <property type="molecule type" value="Genomic_DNA"/>
</dbReference>
<dbReference type="RefSeq" id="WP_169079325.1">
    <property type="nucleotide sequence ID" value="NZ_JAAIIF010000008.1"/>
</dbReference>
<evidence type="ECO:0000313" key="1">
    <source>
        <dbReference type="EMBL" id="NMM95956.1"/>
    </source>
</evidence>
<proteinExistence type="predicted"/>
<protein>
    <submittedName>
        <fullName evidence="1">Toxin-antitoxin system toxin component</fullName>
    </submittedName>
</protein>